<dbReference type="Proteomes" id="UP001054945">
    <property type="component" value="Unassembled WGS sequence"/>
</dbReference>
<comment type="caution">
    <text evidence="1">The sequence shown here is derived from an EMBL/GenBank/DDBJ whole genome shotgun (WGS) entry which is preliminary data.</text>
</comment>
<dbReference type="EMBL" id="BPLR01009753">
    <property type="protein sequence ID" value="GIY34309.1"/>
    <property type="molecule type" value="Genomic_DNA"/>
</dbReference>
<name>A0AAV4SJZ7_CAEEX</name>
<protein>
    <submittedName>
        <fullName evidence="1">Uncharacterized protein</fullName>
    </submittedName>
</protein>
<reference evidence="1 2" key="1">
    <citation type="submission" date="2021-06" db="EMBL/GenBank/DDBJ databases">
        <title>Caerostris extrusa draft genome.</title>
        <authorList>
            <person name="Kono N."/>
            <person name="Arakawa K."/>
        </authorList>
    </citation>
    <scope>NUCLEOTIDE SEQUENCE [LARGE SCALE GENOMIC DNA]</scope>
</reference>
<keyword evidence="2" id="KW-1185">Reference proteome</keyword>
<gene>
    <name evidence="1" type="ORF">CEXT_524951</name>
</gene>
<evidence type="ECO:0000313" key="1">
    <source>
        <dbReference type="EMBL" id="GIY34309.1"/>
    </source>
</evidence>
<dbReference type="AlphaFoldDB" id="A0AAV4SJZ7"/>
<evidence type="ECO:0000313" key="2">
    <source>
        <dbReference type="Proteomes" id="UP001054945"/>
    </source>
</evidence>
<sequence>MKTFSKLFGKNFHHFHQADNLFIAPISQEICYIRVENRLCNRSVATLSQHEKDFPDPLQKRRLLSLLSCAWRILKGGMLPDQKRDITKRILGKMLQLYWKFYRALNLRCSIQKEFSFKKQQFCL</sequence>
<accession>A0AAV4SJZ7</accession>
<organism evidence="1 2">
    <name type="scientific">Caerostris extrusa</name>
    <name type="common">Bark spider</name>
    <name type="synonym">Caerostris bankana</name>
    <dbReference type="NCBI Taxonomy" id="172846"/>
    <lineage>
        <taxon>Eukaryota</taxon>
        <taxon>Metazoa</taxon>
        <taxon>Ecdysozoa</taxon>
        <taxon>Arthropoda</taxon>
        <taxon>Chelicerata</taxon>
        <taxon>Arachnida</taxon>
        <taxon>Araneae</taxon>
        <taxon>Araneomorphae</taxon>
        <taxon>Entelegynae</taxon>
        <taxon>Araneoidea</taxon>
        <taxon>Araneidae</taxon>
        <taxon>Caerostris</taxon>
    </lineage>
</organism>
<proteinExistence type="predicted"/>